<dbReference type="InterPro" id="IPR027417">
    <property type="entry name" value="P-loop_NTPase"/>
</dbReference>
<evidence type="ECO:0000256" key="1">
    <source>
        <dbReference type="SAM" id="Phobius"/>
    </source>
</evidence>
<accession>A0ABS9SK82</accession>
<dbReference type="Pfam" id="PF13807">
    <property type="entry name" value="GNVR"/>
    <property type="match status" value="1"/>
</dbReference>
<feature type="domain" description="Tyrosine-protein kinase G-rich" evidence="2">
    <location>
        <begin position="185"/>
        <end position="261"/>
    </location>
</feature>
<dbReference type="Proteomes" id="UP001202248">
    <property type="component" value="Unassembled WGS sequence"/>
</dbReference>
<dbReference type="PANTHER" id="PTHR32309:SF13">
    <property type="entry name" value="FERRIC ENTEROBACTIN TRANSPORT PROTEIN FEPE"/>
    <property type="match status" value="1"/>
</dbReference>
<dbReference type="InterPro" id="IPR032807">
    <property type="entry name" value="GNVR"/>
</dbReference>
<keyword evidence="1" id="KW-0472">Membrane</keyword>
<dbReference type="InterPro" id="IPR050445">
    <property type="entry name" value="Bact_polysacc_biosynth/exp"/>
</dbReference>
<dbReference type="PANTHER" id="PTHR32309">
    <property type="entry name" value="TYROSINE-PROTEIN KINASE"/>
    <property type="match status" value="1"/>
</dbReference>
<evidence type="ECO:0000313" key="3">
    <source>
        <dbReference type="EMBL" id="MCH5598720.1"/>
    </source>
</evidence>
<feature type="transmembrane region" description="Helical" evidence="1">
    <location>
        <begin position="242"/>
        <end position="262"/>
    </location>
</feature>
<dbReference type="EMBL" id="JAKWBL010000002">
    <property type="protein sequence ID" value="MCH5598720.1"/>
    <property type="molecule type" value="Genomic_DNA"/>
</dbReference>
<keyword evidence="1" id="KW-0812">Transmembrane</keyword>
<dbReference type="Gene3D" id="3.40.50.300">
    <property type="entry name" value="P-loop containing nucleotide triphosphate hydrolases"/>
    <property type="match status" value="1"/>
</dbReference>
<dbReference type="RefSeq" id="WP_240830396.1">
    <property type="nucleotide sequence ID" value="NZ_JAKWBL010000002.1"/>
</dbReference>
<evidence type="ECO:0000259" key="2">
    <source>
        <dbReference type="Pfam" id="PF13807"/>
    </source>
</evidence>
<gene>
    <name evidence="3" type="ORF">MKP09_12775</name>
</gene>
<protein>
    <recommendedName>
        <fullName evidence="2">Tyrosine-protein kinase G-rich domain-containing protein</fullName>
    </recommendedName>
</protein>
<proteinExistence type="predicted"/>
<keyword evidence="4" id="KW-1185">Reference proteome</keyword>
<keyword evidence="1" id="KW-1133">Transmembrane helix</keyword>
<name>A0ABS9SK82_9BACT</name>
<organism evidence="3 4">
    <name type="scientific">Niabella ginsengisoli</name>
    <dbReference type="NCBI Taxonomy" id="522298"/>
    <lineage>
        <taxon>Bacteria</taxon>
        <taxon>Pseudomonadati</taxon>
        <taxon>Bacteroidota</taxon>
        <taxon>Chitinophagia</taxon>
        <taxon>Chitinophagales</taxon>
        <taxon>Chitinophagaceae</taxon>
        <taxon>Niabella</taxon>
    </lineage>
</organism>
<comment type="caution">
    <text evidence="3">The sequence shown here is derived from an EMBL/GenBank/DDBJ whole genome shotgun (WGS) entry which is preliminary data.</text>
</comment>
<sequence length="359" mass="40138">MVYNQDAIDDKNIVSQNTIAFIDDRLRTLVSELSGVEKRVSSFKEKNTITDVTSDINQYFTQTQGLYQKLEETKLQSSILGSLQAYISKTENQHSMVPTSLGIQDPTLNGLIQSFNDLQLKRQQSLATIEPSNILIQNIDKSLKNIRASISENIKNLRRGVAVTQNEVNNDYSQFQAKIKTIPAVERQLLEIQREQGIKQSIYQYLLQKKEESLISLAATVSNSRIIDETASEDAPVSPKKLIIYVLAFSAGLLLPFAVLYVSDILNDKVQLQKDILSRTNIPILGEIMHAKSEDELVVKENSRTPISEMFRLVRSNLKFAVAGKDDKVIMVTSSMSGEGKTFFCTNLGASLALSGKKR</sequence>
<evidence type="ECO:0000313" key="4">
    <source>
        <dbReference type="Proteomes" id="UP001202248"/>
    </source>
</evidence>
<reference evidence="3 4" key="1">
    <citation type="submission" date="2022-02" db="EMBL/GenBank/DDBJ databases">
        <authorList>
            <person name="Min J."/>
        </authorList>
    </citation>
    <scope>NUCLEOTIDE SEQUENCE [LARGE SCALE GENOMIC DNA]</scope>
    <source>
        <strain evidence="3 4">GR10-1</strain>
    </source>
</reference>